<keyword evidence="2" id="KW-0812">Transmembrane</keyword>
<name>A0A6M8HV73_9PROT</name>
<feature type="compositionally biased region" description="Basic and acidic residues" evidence="1">
    <location>
        <begin position="149"/>
        <end position="162"/>
    </location>
</feature>
<dbReference type="KEGG" id="lck:HN018_20275"/>
<accession>A0A6M8HV73</accession>
<organism evidence="3 4">
    <name type="scientific">Lichenicola cladoniae</name>
    <dbReference type="NCBI Taxonomy" id="1484109"/>
    <lineage>
        <taxon>Bacteria</taxon>
        <taxon>Pseudomonadati</taxon>
        <taxon>Pseudomonadota</taxon>
        <taxon>Alphaproteobacteria</taxon>
        <taxon>Acetobacterales</taxon>
        <taxon>Acetobacteraceae</taxon>
        <taxon>Lichenicola</taxon>
    </lineage>
</organism>
<protein>
    <submittedName>
        <fullName evidence="3">Type II secretion system protein</fullName>
    </submittedName>
</protein>
<dbReference type="InterPro" id="IPR012902">
    <property type="entry name" value="N_methyl_site"/>
</dbReference>
<gene>
    <name evidence="3" type="ORF">HN018_20275</name>
</gene>
<keyword evidence="4" id="KW-1185">Reference proteome</keyword>
<dbReference type="AlphaFoldDB" id="A0A6M8HV73"/>
<feature type="region of interest" description="Disordered" evidence="1">
    <location>
        <begin position="112"/>
        <end position="171"/>
    </location>
</feature>
<keyword evidence="2" id="KW-1133">Transmembrane helix</keyword>
<sequence>MLIPETRSQPGCTEPRAGGSGDSGFTLLEVLVAFVIAALALGVLFEGAVEGIRSTRIADRTQEAMSRAQSHLATIGHGVALGPSTQEGEDGSGFHWSLRIVLLQSATIGSSDGSNGGFGNGGGDSGGKQPRAALYAVQVTESWPDEAAAGDHTRSVTLRTERLGQLQGAGP</sequence>
<evidence type="ECO:0000313" key="3">
    <source>
        <dbReference type="EMBL" id="QKE92061.1"/>
    </source>
</evidence>
<dbReference type="Pfam" id="PF07963">
    <property type="entry name" value="N_methyl"/>
    <property type="match status" value="1"/>
</dbReference>
<dbReference type="EMBL" id="CP053708">
    <property type="protein sequence ID" value="QKE92061.1"/>
    <property type="molecule type" value="Genomic_DNA"/>
</dbReference>
<evidence type="ECO:0000313" key="4">
    <source>
        <dbReference type="Proteomes" id="UP000500767"/>
    </source>
</evidence>
<dbReference type="PROSITE" id="PS00409">
    <property type="entry name" value="PROKAR_NTER_METHYL"/>
    <property type="match status" value="1"/>
</dbReference>
<proteinExistence type="predicted"/>
<feature type="compositionally biased region" description="Gly residues" evidence="1">
    <location>
        <begin position="114"/>
        <end position="126"/>
    </location>
</feature>
<keyword evidence="2" id="KW-0472">Membrane</keyword>
<dbReference type="NCBIfam" id="TIGR02532">
    <property type="entry name" value="IV_pilin_GFxxxE"/>
    <property type="match status" value="1"/>
</dbReference>
<reference evidence="3 4" key="1">
    <citation type="journal article" date="2014" name="World J. Microbiol. Biotechnol.">
        <title>Biodiversity and physiological characteristics of Antarctic and Arctic lichens-associated bacteria.</title>
        <authorList>
            <person name="Lee Y.M."/>
            <person name="Kim E.H."/>
            <person name="Lee H.K."/>
            <person name="Hong S.G."/>
        </authorList>
    </citation>
    <scope>NUCLEOTIDE SEQUENCE [LARGE SCALE GENOMIC DNA]</scope>
    <source>
        <strain evidence="3 4">PAMC 26569</strain>
    </source>
</reference>
<evidence type="ECO:0000256" key="1">
    <source>
        <dbReference type="SAM" id="MobiDB-lite"/>
    </source>
</evidence>
<evidence type="ECO:0000256" key="2">
    <source>
        <dbReference type="SAM" id="Phobius"/>
    </source>
</evidence>
<feature type="transmembrane region" description="Helical" evidence="2">
    <location>
        <begin position="25"/>
        <end position="45"/>
    </location>
</feature>
<dbReference type="Proteomes" id="UP000500767">
    <property type="component" value="Chromosome"/>
</dbReference>
<dbReference type="RefSeq" id="WP_171833743.1">
    <property type="nucleotide sequence ID" value="NZ_CP053708.1"/>
</dbReference>